<evidence type="ECO:0000256" key="2">
    <source>
        <dbReference type="ARBA" id="ARBA00004496"/>
    </source>
</evidence>
<evidence type="ECO:0000256" key="4">
    <source>
        <dbReference type="ARBA" id="ARBA00023242"/>
    </source>
</evidence>
<keyword evidence="3" id="KW-0963">Cytoplasm</keyword>
<feature type="region of interest" description="Disordered" evidence="5">
    <location>
        <begin position="125"/>
        <end position="145"/>
    </location>
</feature>
<keyword evidence="8" id="KW-1185">Reference proteome</keyword>
<dbReference type="Proteomes" id="UP000242715">
    <property type="component" value="Unassembled WGS sequence"/>
</dbReference>
<gene>
    <name evidence="7" type="ORF">TSUD_05390</name>
</gene>
<dbReference type="GO" id="GO:0005634">
    <property type="term" value="C:nucleus"/>
    <property type="evidence" value="ECO:0007669"/>
    <property type="project" value="UniProtKB-SubCell"/>
</dbReference>
<evidence type="ECO:0000259" key="6">
    <source>
        <dbReference type="Pfam" id="PF13943"/>
    </source>
</evidence>
<comment type="subcellular location">
    <subcellularLocation>
        <location evidence="2">Cytoplasm</location>
    </subcellularLocation>
    <subcellularLocation>
        <location evidence="1">Nucleus</location>
    </subcellularLocation>
</comment>
<name>A0A2Z6MB83_TRISU</name>
<evidence type="ECO:0000256" key="3">
    <source>
        <dbReference type="ARBA" id="ARBA00022490"/>
    </source>
</evidence>
<dbReference type="InterPro" id="IPR044692">
    <property type="entry name" value="WPP1/2/3"/>
</dbReference>
<dbReference type="OrthoDB" id="1927559at2759"/>
<evidence type="ECO:0000313" key="8">
    <source>
        <dbReference type="Proteomes" id="UP000242715"/>
    </source>
</evidence>
<feature type="region of interest" description="Disordered" evidence="5">
    <location>
        <begin position="1"/>
        <end position="36"/>
    </location>
</feature>
<feature type="compositionally biased region" description="Basic and acidic residues" evidence="5">
    <location>
        <begin position="1"/>
        <end position="10"/>
    </location>
</feature>
<sequence>MSDPETKPDQESSLAPPSSTDASPPQPNFAASFTLWPPTQRTREAVINRLIETLSTSSVLSKRYGTMSADESSVTARQIEDEAFSVTDVFSSSDSDSIKILEVYSKEISKRMIETVKARSSLADDGNANAVTASPAADAVAVSDS</sequence>
<dbReference type="EMBL" id="DF973351">
    <property type="protein sequence ID" value="GAU27313.1"/>
    <property type="molecule type" value="Genomic_DNA"/>
</dbReference>
<dbReference type="Pfam" id="PF13943">
    <property type="entry name" value="WPP"/>
    <property type="match status" value="1"/>
</dbReference>
<reference evidence="8" key="1">
    <citation type="journal article" date="2017" name="Front. Plant Sci.">
        <title>Climate Clever Clovers: New Paradigm to Reduce the Environmental Footprint of Ruminants by Breeding Low Methanogenic Forages Utilizing Haplotype Variation.</title>
        <authorList>
            <person name="Kaur P."/>
            <person name="Appels R."/>
            <person name="Bayer P.E."/>
            <person name="Keeble-Gagnere G."/>
            <person name="Wang J."/>
            <person name="Hirakawa H."/>
            <person name="Shirasawa K."/>
            <person name="Vercoe P."/>
            <person name="Stefanova K."/>
            <person name="Durmic Z."/>
            <person name="Nichols P."/>
            <person name="Revell C."/>
            <person name="Isobe S.N."/>
            <person name="Edwards D."/>
            <person name="Erskine W."/>
        </authorList>
    </citation>
    <scope>NUCLEOTIDE SEQUENCE [LARGE SCALE GENOMIC DNA]</scope>
    <source>
        <strain evidence="8">cv. Daliak</strain>
    </source>
</reference>
<dbReference type="Gene3D" id="1.10.246.200">
    <property type="entry name" value="WPP domain"/>
    <property type="match status" value="1"/>
</dbReference>
<proteinExistence type="predicted"/>
<protein>
    <recommendedName>
        <fullName evidence="6">WPP domain-containing protein</fullName>
    </recommendedName>
</protein>
<feature type="domain" description="WPP" evidence="6">
    <location>
        <begin position="32"/>
        <end position="124"/>
    </location>
</feature>
<dbReference type="InterPro" id="IPR025265">
    <property type="entry name" value="WPP_dom"/>
</dbReference>
<keyword evidence="4" id="KW-0539">Nucleus</keyword>
<organism evidence="7 8">
    <name type="scientific">Trifolium subterraneum</name>
    <name type="common">Subterranean clover</name>
    <dbReference type="NCBI Taxonomy" id="3900"/>
    <lineage>
        <taxon>Eukaryota</taxon>
        <taxon>Viridiplantae</taxon>
        <taxon>Streptophyta</taxon>
        <taxon>Embryophyta</taxon>
        <taxon>Tracheophyta</taxon>
        <taxon>Spermatophyta</taxon>
        <taxon>Magnoliopsida</taxon>
        <taxon>eudicotyledons</taxon>
        <taxon>Gunneridae</taxon>
        <taxon>Pentapetalae</taxon>
        <taxon>rosids</taxon>
        <taxon>fabids</taxon>
        <taxon>Fabales</taxon>
        <taxon>Fabaceae</taxon>
        <taxon>Papilionoideae</taxon>
        <taxon>50 kb inversion clade</taxon>
        <taxon>NPAAA clade</taxon>
        <taxon>Hologalegina</taxon>
        <taxon>IRL clade</taxon>
        <taxon>Trifolieae</taxon>
        <taxon>Trifolium</taxon>
    </lineage>
</organism>
<feature type="compositionally biased region" description="Low complexity" evidence="5">
    <location>
        <begin position="127"/>
        <end position="145"/>
    </location>
</feature>
<accession>A0A2Z6MB83</accession>
<dbReference type="InterPro" id="IPR038214">
    <property type="entry name" value="WPP_sf"/>
</dbReference>
<feature type="compositionally biased region" description="Polar residues" evidence="5">
    <location>
        <begin position="11"/>
        <end position="23"/>
    </location>
</feature>
<dbReference type="PANTHER" id="PTHR34362">
    <property type="entry name" value="WPP DOMAIN-CONTAINING PROTEIN 1-RELATED"/>
    <property type="match status" value="1"/>
</dbReference>
<evidence type="ECO:0000256" key="1">
    <source>
        <dbReference type="ARBA" id="ARBA00004123"/>
    </source>
</evidence>
<evidence type="ECO:0000313" key="7">
    <source>
        <dbReference type="EMBL" id="GAU27313.1"/>
    </source>
</evidence>
<dbReference type="GO" id="GO:0048527">
    <property type="term" value="P:lateral root development"/>
    <property type="evidence" value="ECO:0007669"/>
    <property type="project" value="InterPro"/>
</dbReference>
<evidence type="ECO:0000256" key="5">
    <source>
        <dbReference type="SAM" id="MobiDB-lite"/>
    </source>
</evidence>
<dbReference type="AlphaFoldDB" id="A0A2Z6MB83"/>
<dbReference type="GO" id="GO:0000278">
    <property type="term" value="P:mitotic cell cycle"/>
    <property type="evidence" value="ECO:0007669"/>
    <property type="project" value="InterPro"/>
</dbReference>
<dbReference type="GO" id="GO:0005737">
    <property type="term" value="C:cytoplasm"/>
    <property type="evidence" value="ECO:0007669"/>
    <property type="project" value="UniProtKB-SubCell"/>
</dbReference>
<dbReference type="PANTHER" id="PTHR34362:SF1">
    <property type="entry name" value="WPP DOMAIN-CONTAINING PROTEIN 1-RELATED"/>
    <property type="match status" value="1"/>
</dbReference>